<keyword evidence="8" id="KW-0808">Transferase</keyword>
<dbReference type="GO" id="GO:0016020">
    <property type="term" value="C:membrane"/>
    <property type="evidence" value="ECO:0007669"/>
    <property type="project" value="UniProtKB-SubCell"/>
</dbReference>
<feature type="transmembrane region" description="Helical" evidence="7">
    <location>
        <begin position="290"/>
        <end position="308"/>
    </location>
</feature>
<dbReference type="GO" id="GO:0016765">
    <property type="term" value="F:transferase activity, transferring alkyl or aryl (other than methyl) groups"/>
    <property type="evidence" value="ECO:0007669"/>
    <property type="project" value="InterPro"/>
</dbReference>
<reference evidence="8 9" key="1">
    <citation type="submission" date="2017-06" db="EMBL/GenBank/DDBJ databases">
        <title>Hymenobacter amundsenii sp. nov. isolated from regoliths in Antarctica.</title>
        <authorList>
            <person name="Sedlacek I."/>
            <person name="Kralova S."/>
            <person name="Pantucek R."/>
            <person name="Svec P."/>
            <person name="Holochova P."/>
            <person name="Stankova E."/>
            <person name="Vrbovska V."/>
            <person name="Busse H.-J."/>
        </authorList>
    </citation>
    <scope>NUCLEOTIDE SEQUENCE [LARGE SCALE GENOMIC DNA]</scope>
    <source>
        <strain evidence="8 9">CCM 8682</strain>
    </source>
</reference>
<evidence type="ECO:0000313" key="8">
    <source>
        <dbReference type="EMBL" id="OWP62121.1"/>
    </source>
</evidence>
<evidence type="ECO:0000256" key="4">
    <source>
        <dbReference type="ARBA" id="ARBA00022989"/>
    </source>
</evidence>
<dbReference type="InterPro" id="IPR050475">
    <property type="entry name" value="Prenyltransferase_related"/>
</dbReference>
<proteinExistence type="predicted"/>
<gene>
    <name evidence="8" type="ORF">CDA63_15845</name>
</gene>
<evidence type="ECO:0000256" key="3">
    <source>
        <dbReference type="ARBA" id="ARBA00022692"/>
    </source>
</evidence>
<feature type="transmembrane region" description="Helical" evidence="7">
    <location>
        <begin position="234"/>
        <end position="254"/>
    </location>
</feature>
<name>A0A246FHX3_9BACT</name>
<dbReference type="Gene3D" id="1.10.357.140">
    <property type="entry name" value="UbiA prenyltransferase"/>
    <property type="match status" value="1"/>
</dbReference>
<evidence type="ECO:0000256" key="2">
    <source>
        <dbReference type="ARBA" id="ARBA00022475"/>
    </source>
</evidence>
<sequence length="309" mass="33202">MLFSSSPSAVPTPRGEAGPEPTAGTGRHLARLIRLPNLLIMALCLLLVRACLLLPEAPWRQVLAPGFGLLVLAALSIGAAGYIINDYYDVKIDAINRPGRLVVGRAVNRRHAMLAHLLLSGLGVGLSGLLSPLLGLVNLGSALLLWGYSVRFKRVALVGNVSIATLTAALVLLPELQASTGRSAVWGYALAAFLLTIVREIVKDVEDMRGDAQHDCHTLPLVWGVRRTKWVTGFFLACLVLLVAGAVFNCLLLSQRYGLGSWLLVLVLGPLLALAAGLRRADQRQHFARLSTWCKAIMLSGVLSMLWLA</sequence>
<dbReference type="Proteomes" id="UP000197277">
    <property type="component" value="Unassembled WGS sequence"/>
</dbReference>
<evidence type="ECO:0000313" key="9">
    <source>
        <dbReference type="Proteomes" id="UP000197277"/>
    </source>
</evidence>
<comment type="caution">
    <text evidence="8">The sequence shown here is derived from an EMBL/GenBank/DDBJ whole genome shotgun (WGS) entry which is preliminary data.</text>
</comment>
<keyword evidence="2" id="KW-1003">Cell membrane</keyword>
<protein>
    <submittedName>
        <fullName evidence="8">Prenyltransferase</fullName>
    </submittedName>
</protein>
<evidence type="ECO:0000256" key="6">
    <source>
        <dbReference type="SAM" id="MobiDB-lite"/>
    </source>
</evidence>
<feature type="transmembrane region" description="Helical" evidence="7">
    <location>
        <begin position="155"/>
        <end position="173"/>
    </location>
</feature>
<keyword evidence="4 7" id="KW-1133">Transmembrane helix</keyword>
<keyword evidence="9" id="KW-1185">Reference proteome</keyword>
<dbReference type="PANTHER" id="PTHR42723:SF1">
    <property type="entry name" value="CHLOROPHYLL SYNTHASE, CHLOROPLASTIC"/>
    <property type="match status" value="1"/>
</dbReference>
<keyword evidence="5 7" id="KW-0472">Membrane</keyword>
<comment type="subcellular location">
    <subcellularLocation>
        <location evidence="1">Membrane</location>
        <topology evidence="1">Multi-pass membrane protein</topology>
    </subcellularLocation>
</comment>
<feature type="transmembrane region" description="Helical" evidence="7">
    <location>
        <begin position="185"/>
        <end position="202"/>
    </location>
</feature>
<dbReference type="AlphaFoldDB" id="A0A246FHX3"/>
<dbReference type="CDD" id="cd13961">
    <property type="entry name" value="PT_UbiA_DGGGPS"/>
    <property type="match status" value="1"/>
</dbReference>
<dbReference type="OrthoDB" id="9811562at2"/>
<feature type="region of interest" description="Disordered" evidence="6">
    <location>
        <begin position="1"/>
        <end position="23"/>
    </location>
</feature>
<dbReference type="Gene3D" id="1.20.120.1780">
    <property type="entry name" value="UbiA prenyltransferase"/>
    <property type="match status" value="1"/>
</dbReference>
<feature type="transmembrane region" description="Helical" evidence="7">
    <location>
        <begin position="62"/>
        <end position="84"/>
    </location>
</feature>
<dbReference type="Pfam" id="PF01040">
    <property type="entry name" value="UbiA"/>
    <property type="match status" value="1"/>
</dbReference>
<feature type="transmembrane region" description="Helical" evidence="7">
    <location>
        <begin position="38"/>
        <end position="55"/>
    </location>
</feature>
<dbReference type="EMBL" id="NIRR01000032">
    <property type="protein sequence ID" value="OWP62121.1"/>
    <property type="molecule type" value="Genomic_DNA"/>
</dbReference>
<dbReference type="PANTHER" id="PTHR42723">
    <property type="entry name" value="CHLOROPHYLL SYNTHASE"/>
    <property type="match status" value="1"/>
</dbReference>
<dbReference type="InterPro" id="IPR000537">
    <property type="entry name" value="UbiA_prenyltransferase"/>
</dbReference>
<evidence type="ECO:0000256" key="7">
    <source>
        <dbReference type="SAM" id="Phobius"/>
    </source>
</evidence>
<organism evidence="8 9">
    <name type="scientific">Hymenobacter amundsenii</name>
    <dbReference type="NCBI Taxonomy" id="2006685"/>
    <lineage>
        <taxon>Bacteria</taxon>
        <taxon>Pseudomonadati</taxon>
        <taxon>Bacteroidota</taxon>
        <taxon>Cytophagia</taxon>
        <taxon>Cytophagales</taxon>
        <taxon>Hymenobacteraceae</taxon>
        <taxon>Hymenobacter</taxon>
    </lineage>
</organism>
<evidence type="ECO:0000256" key="5">
    <source>
        <dbReference type="ARBA" id="ARBA00023136"/>
    </source>
</evidence>
<dbReference type="InterPro" id="IPR044878">
    <property type="entry name" value="UbiA_sf"/>
</dbReference>
<accession>A0A246FHX3</accession>
<feature type="transmembrane region" description="Helical" evidence="7">
    <location>
        <begin position="260"/>
        <end position="278"/>
    </location>
</feature>
<keyword evidence="3 7" id="KW-0812">Transmembrane</keyword>
<evidence type="ECO:0000256" key="1">
    <source>
        <dbReference type="ARBA" id="ARBA00004141"/>
    </source>
</evidence>
<feature type="transmembrane region" description="Helical" evidence="7">
    <location>
        <begin position="129"/>
        <end position="148"/>
    </location>
</feature>